<feature type="transmembrane region" description="Helical" evidence="5">
    <location>
        <begin position="17"/>
        <end position="35"/>
    </location>
</feature>
<feature type="transmembrane region" description="Helical" evidence="5">
    <location>
        <begin position="99"/>
        <end position="120"/>
    </location>
</feature>
<dbReference type="EMBL" id="JAANOU010000001">
    <property type="protein sequence ID" value="NIH78507.1"/>
    <property type="molecule type" value="Genomic_DNA"/>
</dbReference>
<keyword evidence="2 5" id="KW-0812">Transmembrane</keyword>
<evidence type="ECO:0000256" key="1">
    <source>
        <dbReference type="ARBA" id="ARBA00004141"/>
    </source>
</evidence>
<feature type="transmembrane region" description="Helical" evidence="5">
    <location>
        <begin position="74"/>
        <end position="92"/>
    </location>
</feature>
<keyword evidence="3 5" id="KW-1133">Transmembrane helix</keyword>
<feature type="transmembrane region" description="Helical" evidence="5">
    <location>
        <begin position="47"/>
        <end position="68"/>
    </location>
</feature>
<comment type="caution">
    <text evidence="7">The sequence shown here is derived from an EMBL/GenBank/DDBJ whole genome shotgun (WGS) entry which is preliminary data.</text>
</comment>
<reference evidence="7 8" key="1">
    <citation type="submission" date="2020-03" db="EMBL/GenBank/DDBJ databases">
        <title>Sequencing the genomes of 1000 actinobacteria strains.</title>
        <authorList>
            <person name="Klenk H.-P."/>
        </authorList>
    </citation>
    <scope>NUCLEOTIDE SEQUENCE [LARGE SCALE GENOMIC DNA]</scope>
    <source>
        <strain evidence="7 8">DSM 45668</strain>
    </source>
</reference>
<feature type="transmembrane region" description="Helical" evidence="5">
    <location>
        <begin position="126"/>
        <end position="147"/>
    </location>
</feature>
<accession>A0ABX0SNG2</accession>
<feature type="transmembrane region" description="Helical" evidence="5">
    <location>
        <begin position="168"/>
        <end position="185"/>
    </location>
</feature>
<evidence type="ECO:0000256" key="3">
    <source>
        <dbReference type="ARBA" id="ARBA00022989"/>
    </source>
</evidence>
<evidence type="ECO:0000256" key="4">
    <source>
        <dbReference type="ARBA" id="ARBA00023136"/>
    </source>
</evidence>
<dbReference type="RefSeq" id="WP_167111140.1">
    <property type="nucleotide sequence ID" value="NZ_JAANOU010000001.1"/>
</dbReference>
<evidence type="ECO:0000256" key="5">
    <source>
        <dbReference type="SAM" id="Phobius"/>
    </source>
</evidence>
<dbReference type="Pfam" id="PF13515">
    <property type="entry name" value="FUSC_2"/>
    <property type="match status" value="1"/>
</dbReference>
<feature type="transmembrane region" description="Helical" evidence="5">
    <location>
        <begin position="240"/>
        <end position="256"/>
    </location>
</feature>
<keyword evidence="8" id="KW-1185">Reference proteome</keyword>
<dbReference type="InterPro" id="IPR049453">
    <property type="entry name" value="Memb_transporter_dom"/>
</dbReference>
<feature type="domain" description="Integral membrane bound transporter" evidence="6">
    <location>
        <begin position="178"/>
        <end position="303"/>
    </location>
</feature>
<evidence type="ECO:0000256" key="2">
    <source>
        <dbReference type="ARBA" id="ARBA00022692"/>
    </source>
</evidence>
<evidence type="ECO:0000313" key="8">
    <source>
        <dbReference type="Proteomes" id="UP000754495"/>
    </source>
</evidence>
<name>A0ABX0SNG2_9PSEU</name>
<proteinExistence type="predicted"/>
<protein>
    <recommendedName>
        <fullName evidence="6">Integral membrane bound transporter domain-containing protein</fullName>
    </recommendedName>
</protein>
<gene>
    <name evidence="7" type="ORF">FHX46_001037</name>
</gene>
<dbReference type="Proteomes" id="UP000754495">
    <property type="component" value="Unassembled WGS sequence"/>
</dbReference>
<feature type="transmembrane region" description="Helical" evidence="5">
    <location>
        <begin position="261"/>
        <end position="279"/>
    </location>
</feature>
<evidence type="ECO:0000259" key="6">
    <source>
        <dbReference type="Pfam" id="PF13515"/>
    </source>
</evidence>
<organism evidence="7 8">
    <name type="scientific">Amycolatopsis viridis</name>
    <dbReference type="NCBI Taxonomy" id="185678"/>
    <lineage>
        <taxon>Bacteria</taxon>
        <taxon>Bacillati</taxon>
        <taxon>Actinomycetota</taxon>
        <taxon>Actinomycetes</taxon>
        <taxon>Pseudonocardiales</taxon>
        <taxon>Pseudonocardiaceae</taxon>
        <taxon>Amycolatopsis</taxon>
    </lineage>
</organism>
<evidence type="ECO:0000313" key="7">
    <source>
        <dbReference type="EMBL" id="NIH78507.1"/>
    </source>
</evidence>
<comment type="subcellular location">
    <subcellularLocation>
        <location evidence="1">Membrane</location>
        <topology evidence="1">Multi-pass membrane protein</topology>
    </subcellularLocation>
</comment>
<sequence length="335" mass="34473">MTVVLPVFWSMGQLTTWWSPPVDAVVFAVMLALGLPRAIQAVPRDHLPVAAAGALAGVVIATGCGMLLSGTTAQVLLGAAAFAVTASAAVWLRRFGAAWRTASITAGVPFTAVLVHPLPLDRTWPVLGWMSVGGVVAVCWTLALTSPAATKAPARRSRQRLAPSTRQAVQLLGALAGAFVAGELLDPDHLVWPVLTVLLVSSGNRGRADVLRKGAQRMAGALGGTALATWATSSLAPGDNLAVVAVFGLLALAAGLRPFGYVFWAGGVTGALAFLYGFFGQGGTEVLAHRLIGIAAGSVLAVLAAWYVLPIRARGRSTGDNTTRDARADRTDSAA</sequence>
<keyword evidence="4 5" id="KW-0472">Membrane</keyword>
<feature type="transmembrane region" description="Helical" evidence="5">
    <location>
        <begin position="291"/>
        <end position="309"/>
    </location>
</feature>